<feature type="region of interest" description="Disordered" evidence="1">
    <location>
        <begin position="126"/>
        <end position="146"/>
    </location>
</feature>
<feature type="compositionally biased region" description="Basic residues" evidence="1">
    <location>
        <begin position="1"/>
        <end position="13"/>
    </location>
</feature>
<keyword evidence="3" id="KW-1185">Reference proteome</keyword>
<sequence length="646" mass="75977">MSSSQSKKRKQRQPKQQQQQQTQPEPEPESEQSQQSLEYPQYKLVSTTTSFRRLDYKAIDLRVLENLPQFPQHFISNLSQPALFSTLLALSCCFMYRNAYRSFKLFSPTIVDTILDKYLVLHHPQASATHSSNHHHHHHRQQQQQQQQLPLSLQQQFYQPTVSDIANPHRENFNYTSQLQNDQQSQQHSQHLHKLADLRSDLIQLFLRYYGVALHHLQILLNKEDLDNMFCAFYSSLYLNVVTMYESDTIDQSFTFSTGSIQIAKDIIVRHKHLGSEFYVNFLNSAYQSWWCPGYDPTCLLEFRKIVENLLVYEKRAVRLSEGQVNQEYHLLVKFLALVETPQNVPLDYFNVLQEWLFNVPPKVYDRSMIDARDEFETTVIYLFRALPMMLRNIYPLTFFFNSLLITHPSKTLPKPSVKDPYLKKVVDYCIKMYTFFATRRQILFRLNINIDEVLLMARAVNEVPVHEFMNIKLKHYHYLHFPMSLPLYKMNTKNLVMQFDPEKLYSYNKHHARVFTNDIWRDPVYRMQYRNFVADDLSSEYGFKDTVYHDQAEDIEKQLVLAYYELYTGIDESGTPANASNAATSTEAATETDVVPFHVSSGEPIIKNININQAYKTIVKLQELRLETFAKLVAERKETDSSVLL</sequence>
<dbReference type="Proteomes" id="UP000001996">
    <property type="component" value="Unassembled WGS sequence"/>
</dbReference>
<organism evidence="2 3">
    <name type="scientific">Lodderomyces elongisporus (strain ATCC 11503 / CBS 2605 / JCM 1781 / NBRC 1676 / NRRL YB-4239)</name>
    <name type="common">Yeast</name>
    <name type="synonym">Saccharomyces elongisporus</name>
    <dbReference type="NCBI Taxonomy" id="379508"/>
    <lineage>
        <taxon>Eukaryota</taxon>
        <taxon>Fungi</taxon>
        <taxon>Dikarya</taxon>
        <taxon>Ascomycota</taxon>
        <taxon>Saccharomycotina</taxon>
        <taxon>Pichiomycetes</taxon>
        <taxon>Debaryomycetaceae</taxon>
        <taxon>Candida/Lodderomyces clade</taxon>
        <taxon>Lodderomyces</taxon>
    </lineage>
</organism>
<evidence type="ECO:0000313" key="3">
    <source>
        <dbReference type="Proteomes" id="UP000001996"/>
    </source>
</evidence>
<dbReference type="HOGENOM" id="CLU_423927_0_0_1"/>
<dbReference type="AlphaFoldDB" id="A5E140"/>
<feature type="compositionally biased region" description="Basic residues" evidence="1">
    <location>
        <begin position="132"/>
        <end position="141"/>
    </location>
</feature>
<proteinExistence type="predicted"/>
<feature type="compositionally biased region" description="Low complexity" evidence="1">
    <location>
        <begin position="14"/>
        <end position="24"/>
    </location>
</feature>
<evidence type="ECO:0000313" key="2">
    <source>
        <dbReference type="EMBL" id="EDK45148.1"/>
    </source>
</evidence>
<accession>A5E140</accession>
<dbReference type="InParanoid" id="A5E140"/>
<dbReference type="eggNOG" id="ENOG502RIX0">
    <property type="taxonomic scope" value="Eukaryota"/>
</dbReference>
<protein>
    <submittedName>
        <fullName evidence="2">Uncharacterized protein</fullName>
    </submittedName>
</protein>
<dbReference type="OrthoDB" id="4023059at2759"/>
<dbReference type="EMBL" id="CH981527">
    <property type="protein sequence ID" value="EDK45148.1"/>
    <property type="molecule type" value="Genomic_DNA"/>
</dbReference>
<name>A5E140_LODEL</name>
<dbReference type="GeneID" id="5232686"/>
<evidence type="ECO:0000256" key="1">
    <source>
        <dbReference type="SAM" id="MobiDB-lite"/>
    </source>
</evidence>
<dbReference type="STRING" id="379508.A5E140"/>
<dbReference type="KEGG" id="lel:PVL30_002824"/>
<feature type="region of interest" description="Disordered" evidence="1">
    <location>
        <begin position="1"/>
        <end position="39"/>
    </location>
</feature>
<gene>
    <name evidence="2" type="ORF">LELG_03327</name>
</gene>
<dbReference type="VEuPathDB" id="FungiDB:LELG_03327"/>
<reference evidence="2 3" key="1">
    <citation type="journal article" date="2009" name="Nature">
        <title>Evolution of pathogenicity and sexual reproduction in eight Candida genomes.</title>
        <authorList>
            <person name="Butler G."/>
            <person name="Rasmussen M.D."/>
            <person name="Lin M.F."/>
            <person name="Santos M.A."/>
            <person name="Sakthikumar S."/>
            <person name="Munro C.A."/>
            <person name="Rheinbay E."/>
            <person name="Grabherr M."/>
            <person name="Forche A."/>
            <person name="Reedy J.L."/>
            <person name="Agrafioti I."/>
            <person name="Arnaud M.B."/>
            <person name="Bates S."/>
            <person name="Brown A.J."/>
            <person name="Brunke S."/>
            <person name="Costanzo M.C."/>
            <person name="Fitzpatrick D.A."/>
            <person name="de Groot P.W."/>
            <person name="Harris D."/>
            <person name="Hoyer L.L."/>
            <person name="Hube B."/>
            <person name="Klis F.M."/>
            <person name="Kodira C."/>
            <person name="Lennard N."/>
            <person name="Logue M.E."/>
            <person name="Martin R."/>
            <person name="Neiman A.M."/>
            <person name="Nikolaou E."/>
            <person name="Quail M.A."/>
            <person name="Quinn J."/>
            <person name="Santos M.C."/>
            <person name="Schmitzberger F.F."/>
            <person name="Sherlock G."/>
            <person name="Shah P."/>
            <person name="Silverstein K.A."/>
            <person name="Skrzypek M.S."/>
            <person name="Soll D."/>
            <person name="Staggs R."/>
            <person name="Stansfield I."/>
            <person name="Stumpf M.P."/>
            <person name="Sudbery P.E."/>
            <person name="Srikantha T."/>
            <person name="Zeng Q."/>
            <person name="Berman J."/>
            <person name="Berriman M."/>
            <person name="Heitman J."/>
            <person name="Gow N.A."/>
            <person name="Lorenz M.C."/>
            <person name="Birren B.W."/>
            <person name="Kellis M."/>
            <person name="Cuomo C.A."/>
        </authorList>
    </citation>
    <scope>NUCLEOTIDE SEQUENCE [LARGE SCALE GENOMIC DNA]</scope>
    <source>
        <strain evidence="3">ATCC 11503 / BCRC 21390 / CBS 2605 / JCM 1781 / NBRC 1676 / NRRL YB-4239</strain>
    </source>
</reference>